<dbReference type="EMBL" id="BKAJ01000205">
    <property type="protein sequence ID" value="GEP61177.1"/>
    <property type="molecule type" value="Genomic_DNA"/>
</dbReference>
<name>A0A512NQG6_9HYPH</name>
<reference evidence="2 3" key="1">
    <citation type="submission" date="2019-07" db="EMBL/GenBank/DDBJ databases">
        <title>Whole genome shotgun sequence of Reyranella soli NBRC 108950.</title>
        <authorList>
            <person name="Hosoyama A."/>
            <person name="Uohara A."/>
            <person name="Ohji S."/>
            <person name="Ichikawa N."/>
        </authorList>
    </citation>
    <scope>NUCLEOTIDE SEQUENCE [LARGE SCALE GENOMIC DNA]</scope>
    <source>
        <strain evidence="2 3">NBRC 108950</strain>
    </source>
</reference>
<comment type="caution">
    <text evidence="2">The sequence shown here is derived from an EMBL/GenBank/DDBJ whole genome shotgun (WGS) entry which is preliminary data.</text>
</comment>
<dbReference type="PANTHER" id="PTHR43798">
    <property type="entry name" value="MONOACYLGLYCEROL LIPASE"/>
    <property type="match status" value="1"/>
</dbReference>
<organism evidence="2 3">
    <name type="scientific">Reyranella soli</name>
    <dbReference type="NCBI Taxonomy" id="1230389"/>
    <lineage>
        <taxon>Bacteria</taxon>
        <taxon>Pseudomonadati</taxon>
        <taxon>Pseudomonadota</taxon>
        <taxon>Alphaproteobacteria</taxon>
        <taxon>Hyphomicrobiales</taxon>
        <taxon>Reyranellaceae</taxon>
        <taxon>Reyranella</taxon>
    </lineage>
</organism>
<protein>
    <recommendedName>
        <fullName evidence="1">AB hydrolase-1 domain-containing protein</fullName>
    </recommendedName>
</protein>
<dbReference type="InterPro" id="IPR050266">
    <property type="entry name" value="AB_hydrolase_sf"/>
</dbReference>
<evidence type="ECO:0000313" key="2">
    <source>
        <dbReference type="EMBL" id="GEP61177.1"/>
    </source>
</evidence>
<evidence type="ECO:0000313" key="3">
    <source>
        <dbReference type="Proteomes" id="UP000321058"/>
    </source>
</evidence>
<accession>A0A512NQG6</accession>
<proteinExistence type="predicted"/>
<dbReference type="AlphaFoldDB" id="A0A512NQG6"/>
<feature type="domain" description="AB hydrolase-1" evidence="1">
    <location>
        <begin position="41"/>
        <end position="139"/>
    </location>
</feature>
<dbReference type="InterPro" id="IPR000073">
    <property type="entry name" value="AB_hydrolase_1"/>
</dbReference>
<gene>
    <name evidence="2" type="ORF">RSO01_83430</name>
</gene>
<sequence length="280" mass="30379">MLFFIIVSFFSPYPRSDMIERSFVRIKSGLVHVAACGAGRPILLLHQTPRSWDEYREVLPLLGARYRAIAMDTVGFGDSEPLPDGSDSIEAWAAAAHEVLAALGHARAVIAGHHTGAAVAVEMAASQPERVEALVLSACPYVDAARRAREPGKRVIDEVAAHHDGRHLQELWARRQPFYPEGRGDLLERFIVDALKAGPRAAEGHRVVGRYVMEPRLPLVRCPTLVIAPMADPHAHPHAPAVAASIAGSKLIEIEAGTVPLPDHMPHAFAAAIDQFLSSH</sequence>
<dbReference type="SUPFAM" id="SSF53474">
    <property type="entry name" value="alpha/beta-Hydrolases"/>
    <property type="match status" value="1"/>
</dbReference>
<keyword evidence="3" id="KW-1185">Reference proteome</keyword>
<evidence type="ECO:0000259" key="1">
    <source>
        <dbReference type="Pfam" id="PF00561"/>
    </source>
</evidence>
<dbReference type="Gene3D" id="3.40.50.1820">
    <property type="entry name" value="alpha/beta hydrolase"/>
    <property type="match status" value="1"/>
</dbReference>
<dbReference type="InterPro" id="IPR029058">
    <property type="entry name" value="AB_hydrolase_fold"/>
</dbReference>
<dbReference type="PRINTS" id="PR00111">
    <property type="entry name" value="ABHYDROLASE"/>
</dbReference>
<dbReference type="Proteomes" id="UP000321058">
    <property type="component" value="Unassembled WGS sequence"/>
</dbReference>
<dbReference type="Pfam" id="PF00561">
    <property type="entry name" value="Abhydrolase_1"/>
    <property type="match status" value="1"/>
</dbReference>